<sequence length="106" mass="11959">VYHFIMIIRLTANQCAEHEKETTSSTSAPVLRSHLLSENPGKDGVFFLVCVSVSLNGSTSRSEYNLNIFHLLFCLNNKELRVHLHAYQKSFLCPSVCVFDSFTCDS</sequence>
<reference evidence="1" key="1">
    <citation type="submission" date="2014-12" db="EMBL/GenBank/DDBJ databases">
        <title>Parallel Evolution in Life History Adaptation Evident in the Tissue-Specific Poeciliopsis prolifica transcriptome.</title>
        <authorList>
            <person name="Jue N.K."/>
            <person name="Foley R.J."/>
            <person name="Obergfell C."/>
            <person name="Reznick D.N."/>
            <person name="O'Neill R.J."/>
            <person name="O'Neill M.J."/>
        </authorList>
    </citation>
    <scope>NUCLEOTIDE SEQUENCE</scope>
</reference>
<proteinExistence type="predicted"/>
<organism evidence="1">
    <name type="scientific">Poeciliopsis prolifica</name>
    <name type="common">blackstripe livebearer</name>
    <dbReference type="NCBI Taxonomy" id="188132"/>
    <lineage>
        <taxon>Eukaryota</taxon>
        <taxon>Metazoa</taxon>
        <taxon>Chordata</taxon>
        <taxon>Craniata</taxon>
        <taxon>Vertebrata</taxon>
        <taxon>Euteleostomi</taxon>
        <taxon>Actinopterygii</taxon>
        <taxon>Neopterygii</taxon>
        <taxon>Teleostei</taxon>
        <taxon>Neoteleostei</taxon>
        <taxon>Acanthomorphata</taxon>
        <taxon>Ovalentaria</taxon>
        <taxon>Atherinomorphae</taxon>
        <taxon>Cyprinodontiformes</taxon>
        <taxon>Poeciliidae</taxon>
        <taxon>Poeciliinae</taxon>
        <taxon>Poeciliopsis</taxon>
    </lineage>
</organism>
<accession>A0A0S7EK91</accession>
<feature type="non-terminal residue" evidence="1">
    <location>
        <position position="1"/>
    </location>
</feature>
<name>A0A0S7EK91_9TELE</name>
<evidence type="ECO:0000313" key="1">
    <source>
        <dbReference type="EMBL" id="JAO05622.1"/>
    </source>
</evidence>
<dbReference type="AlphaFoldDB" id="A0A0S7EK91"/>
<dbReference type="EMBL" id="GBYX01476055">
    <property type="protein sequence ID" value="JAO05622.1"/>
    <property type="molecule type" value="Transcribed_RNA"/>
</dbReference>
<gene>
    <name evidence="1" type="primary">PPUP8671</name>
</gene>
<protein>
    <submittedName>
        <fullName evidence="1">PPUP8671</fullName>
    </submittedName>
</protein>